<gene>
    <name evidence="1" type="ORF">rsdtw13_41320</name>
</gene>
<name>A0ACB5RIG3_9CLOT</name>
<comment type="caution">
    <text evidence="1">The sequence shown here is derived from an EMBL/GenBank/DDBJ whole genome shotgun (WGS) entry which is preliminary data.</text>
</comment>
<evidence type="ECO:0000313" key="1">
    <source>
        <dbReference type="EMBL" id="GKX68874.1"/>
    </source>
</evidence>
<accession>A0ACB5RIG3</accession>
<sequence length="675" mass="75305">MLTKEIEILDSNGLHTRVAAMIVNKASQISSKYGAKLYIKKEDFTDWLGISMLALISLKIGTSEKLLLGAKEENENNEMALNELISYIDENINNSPNNSISMNKIDKFIEESKIVTDQIISESPIGIIVIDLYSNIININKYALNILNLKEEETLGKPVNKIVPNSSLPKILDLKCEELGKILYINNKTCTINRSPLFMDNEVIGAMAVFQDVSELVGIKEVNEKFQKILSSSHDLICFVNPDGTINYVNPAYKKQFSINDMLIGKSVYDISPNGLRASALRTKEKVENILHTKDGTDILTTVEPIFIDGVFNGIISTSKPVNEIKELMSKLKKSQEELDFYKDELLKHTSLKGSFKNIISSSKSMADVLFICEKAAKTTSTVLVHGESGTGKELIASAIHNNSSRKDKPFIRVNCAAIPENLLESELFGYEKGAFTGAVKSKPGKFQLADGGTIFLDEIGDMPLAMQAKLLRVLQEKEVDSLGGLKPQKIDIRVIAATNKVLSEMIKEGTFREDLYYRLNVVSINIPPLRDRKEDIPLLVEHFISKINGHLSTSVQGINNDILNQLQAYSWPGNIRELENIIERAINLCEGSTLTFRDFPSYICTALDESITSAPVNLIDLSNGDLLTFEEYEKQIIQLAMKKYKSYNKAGKVLGLTHRTISLKCQKYGIEKDL</sequence>
<keyword evidence="2" id="KW-1185">Reference proteome</keyword>
<proteinExistence type="predicted"/>
<protein>
    <submittedName>
        <fullName evidence="1">ATPase AAA</fullName>
    </submittedName>
</protein>
<evidence type="ECO:0000313" key="2">
    <source>
        <dbReference type="Proteomes" id="UP001058074"/>
    </source>
</evidence>
<dbReference type="Proteomes" id="UP001058074">
    <property type="component" value="Unassembled WGS sequence"/>
</dbReference>
<organism evidence="1 2">
    <name type="scientific">Inconstantimicrobium mannanitabidum</name>
    <dbReference type="NCBI Taxonomy" id="1604901"/>
    <lineage>
        <taxon>Bacteria</taxon>
        <taxon>Bacillati</taxon>
        <taxon>Bacillota</taxon>
        <taxon>Clostridia</taxon>
        <taxon>Eubacteriales</taxon>
        <taxon>Clostridiaceae</taxon>
        <taxon>Inconstantimicrobium</taxon>
    </lineage>
</organism>
<dbReference type="EMBL" id="BROD01000001">
    <property type="protein sequence ID" value="GKX68874.1"/>
    <property type="molecule type" value="Genomic_DNA"/>
</dbReference>
<reference evidence="1" key="1">
    <citation type="journal article" date="2025" name="Int. J. Syst. Evol. Microbiol.">
        <title>Inconstantimicrobium mannanitabidum sp. nov., a novel member of the family Clostridiaceae isolated from anoxic soil under the treatment of reductive soil disinfestation.</title>
        <authorList>
            <person name="Ueki A."/>
            <person name="Tonouchi A."/>
            <person name="Honma S."/>
            <person name="Kaku N."/>
            <person name="Ueki K."/>
        </authorList>
    </citation>
    <scope>NUCLEOTIDE SEQUENCE</scope>
    <source>
        <strain evidence="1">TW13</strain>
    </source>
</reference>